<dbReference type="InterPro" id="IPR016181">
    <property type="entry name" value="Acyl_CoA_acyltransferase"/>
</dbReference>
<dbReference type="InterPro" id="IPR000182">
    <property type="entry name" value="GNAT_dom"/>
</dbReference>
<comment type="caution">
    <text evidence="2">The sequence shown here is derived from an EMBL/GenBank/DDBJ whole genome shotgun (WGS) entry which is preliminary data.</text>
</comment>
<name>A0ABQ9MR63_HEVBR</name>
<keyword evidence="3" id="KW-1185">Reference proteome</keyword>
<sequence>MDPSRISLRPFKLSDVDDFLKWAGDEKVTRYMRRNPITSREEAAEHIAKVAIAHPWHRSICLDDRSIGYISVRQLSGDDRCRGNMGYAIAAEYWGQGITTIAVKMALSSVFQDFPDLVRLEVFVLEENKGSQRVVEKVGFLKEGVLRKYLYCKGQVRDLIVYSFLSTDKVL</sequence>
<dbReference type="EMBL" id="JARPOI010000004">
    <property type="protein sequence ID" value="KAJ9182130.1"/>
    <property type="molecule type" value="Genomic_DNA"/>
</dbReference>
<accession>A0ABQ9MR63</accession>
<reference evidence="2" key="1">
    <citation type="journal article" date="2023" name="Plant Biotechnol. J.">
        <title>Chromosome-level wild Hevea brasiliensis genome provides new tools for genomic-assisted breeding and valuable loci to elevate rubber yield.</title>
        <authorList>
            <person name="Cheng H."/>
            <person name="Song X."/>
            <person name="Hu Y."/>
            <person name="Wu T."/>
            <person name="Yang Q."/>
            <person name="An Z."/>
            <person name="Feng S."/>
            <person name="Deng Z."/>
            <person name="Wu W."/>
            <person name="Zeng X."/>
            <person name="Tu M."/>
            <person name="Wang X."/>
            <person name="Huang H."/>
        </authorList>
    </citation>
    <scope>NUCLEOTIDE SEQUENCE</scope>
    <source>
        <strain evidence="2">MT/VB/25A 57/8</strain>
    </source>
</reference>
<dbReference type="Proteomes" id="UP001174677">
    <property type="component" value="Chromosome 4"/>
</dbReference>
<dbReference type="PANTHER" id="PTHR46067:SF18">
    <property type="entry name" value="ACYL-COA N-ACYLTRANSFERASES (NAT) SUPERFAMILY PROTEIN"/>
    <property type="match status" value="1"/>
</dbReference>
<dbReference type="PANTHER" id="PTHR46067">
    <property type="entry name" value="ACYL-COA N-ACYLTRANSFERASES (NAT) SUPERFAMILY PROTEIN"/>
    <property type="match status" value="1"/>
</dbReference>
<evidence type="ECO:0000313" key="2">
    <source>
        <dbReference type="EMBL" id="KAJ9182130.1"/>
    </source>
</evidence>
<protein>
    <recommendedName>
        <fullName evidence="1">N-acetyltransferase domain-containing protein</fullName>
    </recommendedName>
</protein>
<dbReference type="Gene3D" id="3.40.630.30">
    <property type="match status" value="1"/>
</dbReference>
<dbReference type="SUPFAM" id="SSF55729">
    <property type="entry name" value="Acyl-CoA N-acyltransferases (Nat)"/>
    <property type="match status" value="1"/>
</dbReference>
<organism evidence="2 3">
    <name type="scientific">Hevea brasiliensis</name>
    <name type="common">Para rubber tree</name>
    <name type="synonym">Siphonia brasiliensis</name>
    <dbReference type="NCBI Taxonomy" id="3981"/>
    <lineage>
        <taxon>Eukaryota</taxon>
        <taxon>Viridiplantae</taxon>
        <taxon>Streptophyta</taxon>
        <taxon>Embryophyta</taxon>
        <taxon>Tracheophyta</taxon>
        <taxon>Spermatophyta</taxon>
        <taxon>Magnoliopsida</taxon>
        <taxon>eudicotyledons</taxon>
        <taxon>Gunneridae</taxon>
        <taxon>Pentapetalae</taxon>
        <taxon>rosids</taxon>
        <taxon>fabids</taxon>
        <taxon>Malpighiales</taxon>
        <taxon>Euphorbiaceae</taxon>
        <taxon>Crotonoideae</taxon>
        <taxon>Micrandreae</taxon>
        <taxon>Hevea</taxon>
    </lineage>
</organism>
<dbReference type="Pfam" id="PF13302">
    <property type="entry name" value="Acetyltransf_3"/>
    <property type="match status" value="1"/>
</dbReference>
<gene>
    <name evidence="2" type="ORF">P3X46_006156</name>
</gene>
<proteinExistence type="predicted"/>
<evidence type="ECO:0000313" key="3">
    <source>
        <dbReference type="Proteomes" id="UP001174677"/>
    </source>
</evidence>
<evidence type="ECO:0000259" key="1">
    <source>
        <dbReference type="PROSITE" id="PS51186"/>
    </source>
</evidence>
<feature type="domain" description="N-acetyltransferase" evidence="1">
    <location>
        <begin position="6"/>
        <end position="158"/>
    </location>
</feature>
<dbReference type="PROSITE" id="PS51186">
    <property type="entry name" value="GNAT"/>
    <property type="match status" value="1"/>
</dbReference>